<keyword evidence="1" id="KW-0732">Signal</keyword>
<dbReference type="OrthoDB" id="3755269at2759"/>
<dbReference type="EMBL" id="ML977311">
    <property type="protein sequence ID" value="KAF2122200.1"/>
    <property type="molecule type" value="Genomic_DNA"/>
</dbReference>
<feature type="signal peptide" evidence="1">
    <location>
        <begin position="1"/>
        <end position="16"/>
    </location>
</feature>
<reference evidence="2" key="1">
    <citation type="journal article" date="2020" name="Stud. Mycol.">
        <title>101 Dothideomycetes genomes: a test case for predicting lifestyles and emergence of pathogens.</title>
        <authorList>
            <person name="Haridas S."/>
            <person name="Albert R."/>
            <person name="Binder M."/>
            <person name="Bloem J."/>
            <person name="Labutti K."/>
            <person name="Salamov A."/>
            <person name="Andreopoulos B."/>
            <person name="Baker S."/>
            <person name="Barry K."/>
            <person name="Bills G."/>
            <person name="Bluhm B."/>
            <person name="Cannon C."/>
            <person name="Castanera R."/>
            <person name="Culley D."/>
            <person name="Daum C."/>
            <person name="Ezra D."/>
            <person name="Gonzalez J."/>
            <person name="Henrissat B."/>
            <person name="Kuo A."/>
            <person name="Liang C."/>
            <person name="Lipzen A."/>
            <person name="Lutzoni F."/>
            <person name="Magnuson J."/>
            <person name="Mondo S."/>
            <person name="Nolan M."/>
            <person name="Ohm R."/>
            <person name="Pangilinan J."/>
            <person name="Park H.-J."/>
            <person name="Ramirez L."/>
            <person name="Alfaro M."/>
            <person name="Sun H."/>
            <person name="Tritt A."/>
            <person name="Yoshinaga Y."/>
            <person name="Zwiers L.-H."/>
            <person name="Turgeon B."/>
            <person name="Goodwin S."/>
            <person name="Spatafora J."/>
            <person name="Crous P."/>
            <person name="Grigoriev I."/>
        </authorList>
    </citation>
    <scope>NUCLEOTIDE SEQUENCE</scope>
    <source>
        <strain evidence="2">CBS 627.86</strain>
    </source>
</reference>
<accession>A0A6A5ZR99</accession>
<dbReference type="Proteomes" id="UP000799770">
    <property type="component" value="Unassembled WGS sequence"/>
</dbReference>
<keyword evidence="3" id="KW-1185">Reference proteome</keyword>
<name>A0A6A5ZR99_9PLEO</name>
<feature type="chain" id="PRO_5025685321" evidence="1">
    <location>
        <begin position="17"/>
        <end position="132"/>
    </location>
</feature>
<protein>
    <submittedName>
        <fullName evidence="2">Uncharacterized protein</fullName>
    </submittedName>
</protein>
<sequence>MRFNITLLALAAAVVASPTTRSTTSQLHELAIQTINSDQCKLPDPGTNCAGATMKDVIVEYPKNVSADTASLILGAVKTSGGNVVHDWNTFGFSAFVPDQVLNLVKTYGATIGVNVHENACAEIPWCGEAPC</sequence>
<proteinExistence type="predicted"/>
<evidence type="ECO:0000313" key="3">
    <source>
        <dbReference type="Proteomes" id="UP000799770"/>
    </source>
</evidence>
<gene>
    <name evidence="2" type="ORF">BDV96DRAFT_682188</name>
</gene>
<dbReference type="AlphaFoldDB" id="A0A6A5ZR99"/>
<evidence type="ECO:0000313" key="2">
    <source>
        <dbReference type="EMBL" id="KAF2122200.1"/>
    </source>
</evidence>
<evidence type="ECO:0000256" key="1">
    <source>
        <dbReference type="SAM" id="SignalP"/>
    </source>
</evidence>
<organism evidence="2 3">
    <name type="scientific">Lophiotrema nucula</name>
    <dbReference type="NCBI Taxonomy" id="690887"/>
    <lineage>
        <taxon>Eukaryota</taxon>
        <taxon>Fungi</taxon>
        <taxon>Dikarya</taxon>
        <taxon>Ascomycota</taxon>
        <taxon>Pezizomycotina</taxon>
        <taxon>Dothideomycetes</taxon>
        <taxon>Pleosporomycetidae</taxon>
        <taxon>Pleosporales</taxon>
        <taxon>Lophiotremataceae</taxon>
        <taxon>Lophiotrema</taxon>
    </lineage>
</organism>